<dbReference type="PROSITE" id="PS50059">
    <property type="entry name" value="FKBP_PPIASE"/>
    <property type="match status" value="1"/>
</dbReference>
<keyword evidence="1" id="KW-0413">Isomerase</keyword>
<gene>
    <name evidence="3" type="ORF">BVRB_038480</name>
</gene>
<name>A0A0J7YNP6_BETVV</name>
<protein>
    <recommendedName>
        <fullName evidence="1">peptidylprolyl isomerase</fullName>
        <ecNumber evidence="1">5.2.1.8</ecNumber>
    </recommendedName>
</protein>
<reference evidence="3 4" key="1">
    <citation type="journal article" date="2014" name="Nature">
        <title>The genome of the recently domesticated crop plant sugar beet (Beta vulgaris).</title>
        <authorList>
            <person name="Dohm J.C."/>
            <person name="Minoche A.E."/>
            <person name="Holtgrawe D."/>
            <person name="Capella-Gutierrez S."/>
            <person name="Zakrzewski F."/>
            <person name="Tafer H."/>
            <person name="Rupp O."/>
            <person name="Sorensen T.R."/>
            <person name="Stracke R."/>
            <person name="Reinhardt R."/>
            <person name="Goesmann A."/>
            <person name="Kraft T."/>
            <person name="Schulz B."/>
            <person name="Stadler P.F."/>
            <person name="Schmidt T."/>
            <person name="Gabaldon T."/>
            <person name="Lehrach H."/>
            <person name="Weisshaar B."/>
            <person name="Himmelbauer H."/>
        </authorList>
    </citation>
    <scope>NUCLEOTIDE SEQUENCE [LARGE SCALE GENOMIC DNA]</scope>
    <source>
        <tissue evidence="3">Taproot</tissue>
    </source>
</reference>
<proteinExistence type="predicted"/>
<dbReference type="Proteomes" id="UP000035740">
    <property type="component" value="Unassembled WGS sequence"/>
</dbReference>
<sequence length="93" mass="10636">MQQQHDIPNCPPFTDADTFIEADLDHGHDEQFRIRKQLVSPGRSNADNAVAPEGSEIYVHYDVFDEDGRVHDSSRQRDYPYHFTLGETHAAPL</sequence>
<dbReference type="AlphaFoldDB" id="A0A0J7YNP6"/>
<keyword evidence="4" id="KW-1185">Reference proteome</keyword>
<dbReference type="Gramene" id="KMS65192">
    <property type="protein sequence ID" value="KMS65192"/>
    <property type="gene ID" value="BVRB_038480"/>
</dbReference>
<dbReference type="GO" id="GO:0003755">
    <property type="term" value="F:peptidyl-prolyl cis-trans isomerase activity"/>
    <property type="evidence" value="ECO:0007669"/>
    <property type="project" value="UniProtKB-KW"/>
</dbReference>
<feature type="non-terminal residue" evidence="3">
    <location>
        <position position="93"/>
    </location>
</feature>
<dbReference type="Gene3D" id="3.10.50.40">
    <property type="match status" value="1"/>
</dbReference>
<organism evidence="3 4">
    <name type="scientific">Beta vulgaris subsp. vulgaris</name>
    <name type="common">Beet</name>
    <dbReference type="NCBI Taxonomy" id="3555"/>
    <lineage>
        <taxon>Eukaryota</taxon>
        <taxon>Viridiplantae</taxon>
        <taxon>Streptophyta</taxon>
        <taxon>Embryophyta</taxon>
        <taxon>Tracheophyta</taxon>
        <taxon>Spermatophyta</taxon>
        <taxon>Magnoliopsida</taxon>
        <taxon>eudicotyledons</taxon>
        <taxon>Gunneridae</taxon>
        <taxon>Pentapetalae</taxon>
        <taxon>Caryophyllales</taxon>
        <taxon>Chenopodiaceae</taxon>
        <taxon>Betoideae</taxon>
        <taxon>Beta</taxon>
    </lineage>
</organism>
<dbReference type="InterPro" id="IPR001179">
    <property type="entry name" value="PPIase_FKBP_dom"/>
</dbReference>
<dbReference type="Pfam" id="PF00254">
    <property type="entry name" value="FKBP_C"/>
    <property type="match status" value="1"/>
</dbReference>
<evidence type="ECO:0000313" key="3">
    <source>
        <dbReference type="EMBL" id="KMS65192.1"/>
    </source>
</evidence>
<dbReference type="EC" id="5.2.1.8" evidence="1"/>
<accession>A0A0J7YNP6</accession>
<dbReference type="EMBL" id="KQ113127">
    <property type="protein sequence ID" value="KMS65192.1"/>
    <property type="molecule type" value="Genomic_DNA"/>
</dbReference>
<dbReference type="InterPro" id="IPR046357">
    <property type="entry name" value="PPIase_dom_sf"/>
</dbReference>
<evidence type="ECO:0000313" key="4">
    <source>
        <dbReference type="Proteomes" id="UP000035740"/>
    </source>
</evidence>
<dbReference type="SUPFAM" id="SSF54534">
    <property type="entry name" value="FKBP-like"/>
    <property type="match status" value="1"/>
</dbReference>
<evidence type="ECO:0000256" key="1">
    <source>
        <dbReference type="PROSITE-ProRule" id="PRU00277"/>
    </source>
</evidence>
<comment type="catalytic activity">
    <reaction evidence="1">
        <text>[protein]-peptidylproline (omega=180) = [protein]-peptidylproline (omega=0)</text>
        <dbReference type="Rhea" id="RHEA:16237"/>
        <dbReference type="Rhea" id="RHEA-COMP:10747"/>
        <dbReference type="Rhea" id="RHEA-COMP:10748"/>
        <dbReference type="ChEBI" id="CHEBI:83833"/>
        <dbReference type="ChEBI" id="CHEBI:83834"/>
        <dbReference type="EC" id="5.2.1.8"/>
    </reaction>
</comment>
<evidence type="ECO:0000259" key="2">
    <source>
        <dbReference type="PROSITE" id="PS50059"/>
    </source>
</evidence>
<keyword evidence="1" id="KW-0697">Rotamase</keyword>
<feature type="domain" description="PPIase FKBP-type" evidence="2">
    <location>
        <begin position="54"/>
        <end position="93"/>
    </location>
</feature>